<evidence type="ECO:0008006" key="4">
    <source>
        <dbReference type="Google" id="ProtNLM"/>
    </source>
</evidence>
<sequence>MSRKIILTAALLAGTALAGASPASAAAPAVPKGFLLHDREVATDQAKKDEPADAENVWRASAKVGERFAVDFCAHDTVIASLPKDRIGQTGRAAARTVYLDVKGEIETAEQVILYRSEQAARAALGQFRAAVEKCGRSEVWKSGSYSRTLARVALGDEAWKSSAREYEDGEPVAGDDVVIARRANAVIVYLSSASAKPSAKSYTQQLAHTRQMLAKICQIVACAPRRQG</sequence>
<dbReference type="EMBL" id="NGFP01000380">
    <property type="protein sequence ID" value="OUC81248.1"/>
    <property type="molecule type" value="Genomic_DNA"/>
</dbReference>
<dbReference type="Proteomes" id="UP000194761">
    <property type="component" value="Unassembled WGS sequence"/>
</dbReference>
<protein>
    <recommendedName>
        <fullName evidence="4">PknH-like extracellular domain-containing protein</fullName>
    </recommendedName>
</protein>
<proteinExistence type="predicted"/>
<gene>
    <name evidence="2" type="ORF">CA984_41890</name>
</gene>
<comment type="caution">
    <text evidence="2">The sequence shown here is derived from an EMBL/GenBank/DDBJ whole genome shotgun (WGS) entry which is preliminary data.</text>
</comment>
<feature type="signal peptide" evidence="1">
    <location>
        <begin position="1"/>
        <end position="25"/>
    </location>
</feature>
<keyword evidence="1" id="KW-0732">Signal</keyword>
<evidence type="ECO:0000313" key="2">
    <source>
        <dbReference type="EMBL" id="OUC81248.1"/>
    </source>
</evidence>
<name>A0A243QGK8_9ACTN</name>
<evidence type="ECO:0000256" key="1">
    <source>
        <dbReference type="SAM" id="SignalP"/>
    </source>
</evidence>
<dbReference type="RefSeq" id="WP_086578881.1">
    <property type="nucleotide sequence ID" value="NZ_NGFP01000380.1"/>
</dbReference>
<keyword evidence="3" id="KW-1185">Reference proteome</keyword>
<evidence type="ECO:0000313" key="3">
    <source>
        <dbReference type="Proteomes" id="UP000194761"/>
    </source>
</evidence>
<feature type="chain" id="PRO_5012331473" description="PknH-like extracellular domain-containing protein" evidence="1">
    <location>
        <begin position="26"/>
        <end position="229"/>
    </location>
</feature>
<organism evidence="2 3">
    <name type="scientific">Streptosporangium minutum</name>
    <dbReference type="NCBI Taxonomy" id="569862"/>
    <lineage>
        <taxon>Bacteria</taxon>
        <taxon>Bacillati</taxon>
        <taxon>Actinomycetota</taxon>
        <taxon>Actinomycetes</taxon>
        <taxon>Streptosporangiales</taxon>
        <taxon>Streptosporangiaceae</taxon>
        <taxon>Streptosporangium</taxon>
    </lineage>
</organism>
<accession>A0A243QGK8</accession>
<dbReference type="AlphaFoldDB" id="A0A243QGK8"/>
<reference evidence="2 3" key="1">
    <citation type="submission" date="2017-05" db="EMBL/GenBank/DDBJ databases">
        <title>Biotechnological potential of actinobacteria isolated from South African environments.</title>
        <authorList>
            <person name="Le Roes-Hill M."/>
            <person name="Prins A."/>
            <person name="Durrell K.A."/>
        </authorList>
    </citation>
    <scope>NUCLEOTIDE SEQUENCE [LARGE SCALE GENOMIC DNA]</scope>
    <source>
        <strain evidence="2">M26</strain>
    </source>
</reference>